<organism evidence="6 7">
    <name type="scientific">Flavobacterium gilvum</name>
    <dbReference type="NCBI Taxonomy" id="1492737"/>
    <lineage>
        <taxon>Bacteria</taxon>
        <taxon>Pseudomonadati</taxon>
        <taxon>Bacteroidota</taxon>
        <taxon>Flavobacteriia</taxon>
        <taxon>Flavobacteriales</taxon>
        <taxon>Flavobacteriaceae</taxon>
        <taxon>Flavobacterium</taxon>
    </lineage>
</organism>
<dbReference type="SUPFAM" id="SSF56300">
    <property type="entry name" value="Metallo-dependent phosphatases"/>
    <property type="match status" value="1"/>
</dbReference>
<keyword evidence="1 4" id="KW-0540">Nuclease</keyword>
<dbReference type="Gene3D" id="3.60.21.10">
    <property type="match status" value="1"/>
</dbReference>
<dbReference type="AlphaFoldDB" id="A0AAC9I760"/>
<evidence type="ECO:0000256" key="4">
    <source>
        <dbReference type="RuleBase" id="RU363069"/>
    </source>
</evidence>
<dbReference type="GO" id="GO:0008408">
    <property type="term" value="F:3'-5' exonuclease activity"/>
    <property type="evidence" value="ECO:0007669"/>
    <property type="project" value="InterPro"/>
</dbReference>
<name>A0AAC9I760_9FLAO</name>
<dbReference type="PANTHER" id="PTHR30337">
    <property type="entry name" value="COMPONENT OF ATP-DEPENDENT DSDNA EXONUCLEASE"/>
    <property type="match status" value="1"/>
</dbReference>
<evidence type="ECO:0000256" key="3">
    <source>
        <dbReference type="ARBA" id="ARBA00022839"/>
    </source>
</evidence>
<dbReference type="InterPro" id="IPR041796">
    <property type="entry name" value="Mre11_N"/>
</dbReference>
<dbReference type="PANTHER" id="PTHR30337:SF0">
    <property type="entry name" value="NUCLEASE SBCCD SUBUNIT D"/>
    <property type="match status" value="1"/>
</dbReference>
<evidence type="ECO:0000259" key="5">
    <source>
        <dbReference type="Pfam" id="PF00149"/>
    </source>
</evidence>
<reference evidence="6 7" key="1">
    <citation type="submission" date="2016-10" db="EMBL/GenBank/DDBJ databases">
        <title>Flavobacterium gilvum sp. nov., isolated from stream water.</title>
        <authorList>
            <person name="Shin S.-K."/>
            <person name="Cho Y.-J."/>
            <person name="Yi H."/>
        </authorList>
    </citation>
    <scope>NUCLEOTIDE SEQUENCE [LARGE SCALE GENOMIC DNA]</scope>
    <source>
        <strain evidence="6 7">EM1308</strain>
    </source>
</reference>
<dbReference type="CDD" id="cd00840">
    <property type="entry name" value="MPP_Mre11_N"/>
    <property type="match status" value="1"/>
</dbReference>
<dbReference type="EMBL" id="CP017479">
    <property type="protein sequence ID" value="AOW11010.1"/>
    <property type="molecule type" value="Genomic_DNA"/>
</dbReference>
<comment type="similarity">
    <text evidence="4">Belongs to the SbcD family.</text>
</comment>
<comment type="subunit">
    <text evidence="4">Heterodimer of SbcC and SbcD.</text>
</comment>
<dbReference type="InterPro" id="IPR029052">
    <property type="entry name" value="Metallo-depent_PP-like"/>
</dbReference>
<dbReference type="InterPro" id="IPR050535">
    <property type="entry name" value="DNA_Repair-Maintenance_Comp"/>
</dbReference>
<dbReference type="Proteomes" id="UP000175968">
    <property type="component" value="Chromosome"/>
</dbReference>
<dbReference type="GO" id="GO:0006260">
    <property type="term" value="P:DNA replication"/>
    <property type="evidence" value="ECO:0007669"/>
    <property type="project" value="UniProtKB-KW"/>
</dbReference>
<dbReference type="NCBIfam" id="TIGR00619">
    <property type="entry name" value="sbcd"/>
    <property type="match status" value="1"/>
</dbReference>
<accession>A0AAC9I760</accession>
<protein>
    <recommendedName>
        <fullName evidence="4">Nuclease SbcCD subunit D</fullName>
    </recommendedName>
</protein>
<dbReference type="GO" id="GO:0004519">
    <property type="term" value="F:endonuclease activity"/>
    <property type="evidence" value="ECO:0007669"/>
    <property type="project" value="UniProtKB-KW"/>
</dbReference>
<proteinExistence type="inferred from homology"/>
<dbReference type="GO" id="GO:0006310">
    <property type="term" value="P:DNA recombination"/>
    <property type="evidence" value="ECO:0007669"/>
    <property type="project" value="UniProtKB-KW"/>
</dbReference>
<keyword evidence="7" id="KW-1185">Reference proteome</keyword>
<keyword evidence="2 4" id="KW-0378">Hydrolase</keyword>
<evidence type="ECO:0000256" key="2">
    <source>
        <dbReference type="ARBA" id="ARBA00022801"/>
    </source>
</evidence>
<gene>
    <name evidence="4" type="primary">sbcD</name>
    <name evidence="6" type="ORF">EM308_16800</name>
</gene>
<dbReference type="Pfam" id="PF00149">
    <property type="entry name" value="Metallophos"/>
    <property type="match status" value="1"/>
</dbReference>
<keyword evidence="4" id="KW-0235">DNA replication</keyword>
<keyword evidence="4" id="KW-0255">Endonuclease</keyword>
<dbReference type="InterPro" id="IPR004593">
    <property type="entry name" value="SbcD"/>
</dbReference>
<sequence>MTLKIIHTSDWHLGQTFLQKSRIEEHQLFIDWLLETAKTKNIDAIIVAGDIFDVSNPSIEALNKYHYFLTEAFKSEIQVIITGGNHDSAARLNSYKDIFEILNISVVGGEHGNLGAVIPVFKRKEETPRAVVTVVPYLRDGDIRKISEGESLNEAHGLFTVEVKKHYDNLLQQAKEKHADIPVIGTAHLFVTGSVTSEPSEKKMHVLAGTLGQIPSTVFSEGYDYVAMGHIHKPQLIAHPENVVLRYSGSPIPLSFSERNDQKEVTLLTIEGKNIAFAPIPVPLKRDIIRFEGTANEIIDKIKSYHSSNELTTWGEIIITEKVNFIEFNEQINELCFEKNIEILNRSTRITNSEIASVREHFIVGTDNNPLDDVHEIFKLRCEKKGINEEGINELMPLFNQILEKVKATE</sequence>
<comment type="function">
    <text evidence="4">SbcCD cleaves DNA hairpin structures. These structures can inhibit DNA replication and are intermediates in certain DNA recombination reactions. The complex acts as a 3'-&gt;5' double strand exonuclease that can open hairpins. It also has a 5' single-strand endonuclease activity.</text>
</comment>
<dbReference type="KEGG" id="fgl:EM308_16800"/>
<dbReference type="RefSeq" id="WP_035637615.1">
    <property type="nucleotide sequence ID" value="NZ_CP017479.1"/>
</dbReference>
<dbReference type="InterPro" id="IPR004843">
    <property type="entry name" value="Calcineurin-like_PHP"/>
</dbReference>
<evidence type="ECO:0000313" key="7">
    <source>
        <dbReference type="Proteomes" id="UP000175968"/>
    </source>
</evidence>
<evidence type="ECO:0000256" key="1">
    <source>
        <dbReference type="ARBA" id="ARBA00022722"/>
    </source>
</evidence>
<evidence type="ECO:0000313" key="6">
    <source>
        <dbReference type="EMBL" id="AOW11010.1"/>
    </source>
</evidence>
<keyword evidence="4" id="KW-0233">DNA recombination</keyword>
<keyword evidence="3 4" id="KW-0269">Exonuclease</keyword>
<feature type="domain" description="Calcineurin-like phosphoesterase" evidence="5">
    <location>
        <begin position="3"/>
        <end position="234"/>
    </location>
</feature>